<reference evidence="2 3" key="1">
    <citation type="submission" date="2015-04" db="EMBL/GenBank/DDBJ databases">
        <title>The complete genome sequence of the hyperthermophilic, obligate iron-reducing archaeon Geoglobus ahangari strain 234T.</title>
        <authorList>
            <person name="Manzella M.P."/>
            <person name="Holmes D.E."/>
            <person name="Rocheleau J.M."/>
            <person name="Chung A."/>
            <person name="Reguera G."/>
            <person name="Kashefi K."/>
        </authorList>
    </citation>
    <scope>NUCLEOTIDE SEQUENCE [LARGE SCALE GENOMIC DNA]</scope>
    <source>
        <strain evidence="2 3">234</strain>
    </source>
</reference>
<dbReference type="InterPro" id="IPR044855">
    <property type="entry name" value="CoA-Trfase_III_dom3_sf"/>
</dbReference>
<dbReference type="Pfam" id="PF02515">
    <property type="entry name" value="CoA_transf_3"/>
    <property type="match status" value="1"/>
</dbReference>
<evidence type="ECO:0000256" key="1">
    <source>
        <dbReference type="ARBA" id="ARBA00022679"/>
    </source>
</evidence>
<dbReference type="Proteomes" id="UP000034723">
    <property type="component" value="Chromosome"/>
</dbReference>
<dbReference type="GeneID" id="24803163"/>
<evidence type="ECO:0000313" key="3">
    <source>
        <dbReference type="Proteomes" id="UP000034723"/>
    </source>
</evidence>
<protein>
    <submittedName>
        <fullName evidence="2">Putative acyl-CoA transferases/carnitine dehydratase</fullName>
    </submittedName>
</protein>
<dbReference type="OrthoDB" id="51528at2157"/>
<dbReference type="EMBL" id="CP011267">
    <property type="protein sequence ID" value="AKG92074.1"/>
    <property type="molecule type" value="Genomic_DNA"/>
</dbReference>
<evidence type="ECO:0000313" key="2">
    <source>
        <dbReference type="EMBL" id="AKG92074.1"/>
    </source>
</evidence>
<dbReference type="InterPro" id="IPR050483">
    <property type="entry name" value="CoA-transferase_III_domain"/>
</dbReference>
<dbReference type="Gene3D" id="3.30.1540.10">
    <property type="entry name" value="formyl-coa transferase, domain 3"/>
    <property type="match status" value="1"/>
</dbReference>
<dbReference type="HOGENOM" id="CLU_033975_2_0_2"/>
<dbReference type="STRING" id="113653.GAH_00584"/>
<dbReference type="Gene3D" id="3.40.50.10540">
    <property type="entry name" value="Crotonobetainyl-coa:carnitine coa-transferase, domain 1"/>
    <property type="match status" value="1"/>
</dbReference>
<gene>
    <name evidence="2" type="ORF">GAH_00584</name>
</gene>
<dbReference type="InterPro" id="IPR003673">
    <property type="entry name" value="CoA-Trfase_fam_III"/>
</dbReference>
<dbReference type="InParanoid" id="A0A0F7IHB8"/>
<dbReference type="RefSeq" id="WP_048094605.1">
    <property type="nucleotide sequence ID" value="NZ_CP011267.1"/>
</dbReference>
<organism evidence="2 3">
    <name type="scientific">Geoglobus ahangari</name>
    <dbReference type="NCBI Taxonomy" id="113653"/>
    <lineage>
        <taxon>Archaea</taxon>
        <taxon>Methanobacteriati</taxon>
        <taxon>Methanobacteriota</taxon>
        <taxon>Archaeoglobi</taxon>
        <taxon>Archaeoglobales</taxon>
        <taxon>Archaeoglobaceae</taxon>
        <taxon>Geoglobus</taxon>
    </lineage>
</organism>
<dbReference type="AlphaFoldDB" id="A0A0F7IHB8"/>
<keyword evidence="3" id="KW-1185">Reference proteome</keyword>
<dbReference type="SUPFAM" id="SSF89796">
    <property type="entry name" value="CoA-transferase family III (CaiB/BaiF)"/>
    <property type="match status" value="1"/>
</dbReference>
<keyword evidence="1 2" id="KW-0808">Transferase</keyword>
<proteinExistence type="predicted"/>
<dbReference type="InterPro" id="IPR023606">
    <property type="entry name" value="CoA-Trfase_III_dom_1_sf"/>
</dbReference>
<dbReference type="PATRIC" id="fig|113653.22.peg.585"/>
<dbReference type="KEGG" id="gah:GAH_00584"/>
<dbReference type="PANTHER" id="PTHR48207">
    <property type="entry name" value="SUCCINATE--HYDROXYMETHYLGLUTARATE COA-TRANSFERASE"/>
    <property type="match status" value="1"/>
</dbReference>
<dbReference type="GO" id="GO:0008410">
    <property type="term" value="F:CoA-transferase activity"/>
    <property type="evidence" value="ECO:0007669"/>
    <property type="project" value="TreeGrafter"/>
</dbReference>
<dbReference type="PANTHER" id="PTHR48207:SF3">
    <property type="entry name" value="SUCCINATE--HYDROXYMETHYLGLUTARATE COA-TRANSFERASE"/>
    <property type="match status" value="1"/>
</dbReference>
<sequence>MSDSREVRDIEDLPYTEYVREILNPEKTFEKPEPLKGIRVIEIGTLVLGPMLPTYLAEFGAEVIKVELPGIGDTMRALTPFAKFYKNLALGFEAANNSKYHVSIDLRTPEGKELMYKLVKKADVLVENFRPGTTDRWGLGYRQLSEINPGLVYISMSGFGQWGPFTVRPSYDAVAQATSGLMETTGFKEAMPLKVGDWIGDYYGALIGAFAVMVGLYYRQKTGKGQYIDLSQAENLVRNMDWTWLYVFLTGKNRERTGNRDVAVVPSDIVKVKDGYVAIAAFKEEEFRGLCEAMHRYDLFEKFADIEERQKPENQEVIYKAIHEWAKDKTVKELEELAEKHGFAAAKVMSAKDQYEDEHWNERKAVWKYEDPLWGELAEVAPVPKLSESPGRIKWTARPLGFDNEYVFVRLLGLSIDELKELYKKGVIGKYSREIPRTCPPDDWDGKSGLFFPEVRADE</sequence>
<name>A0A0F7IHB8_9EURY</name>
<accession>A0A0F7IHB8</accession>